<evidence type="ECO:0000256" key="11">
    <source>
        <dbReference type="ARBA" id="ARBA00031350"/>
    </source>
</evidence>
<dbReference type="NCBIfam" id="TIGR04188">
    <property type="entry name" value="methyltr_grsp"/>
    <property type="match status" value="1"/>
</dbReference>
<dbReference type="InterPro" id="IPR000682">
    <property type="entry name" value="PCMT"/>
</dbReference>
<dbReference type="GO" id="GO:0004719">
    <property type="term" value="F:protein-L-isoaspartate (D-aspartate) O-methyltransferase activity"/>
    <property type="evidence" value="ECO:0007669"/>
    <property type="project" value="UniProtKB-EC"/>
</dbReference>
<reference evidence="12 13" key="1">
    <citation type="submission" date="2019-07" db="EMBL/GenBank/DDBJ databases">
        <authorList>
            <person name="Zhu P."/>
        </authorList>
    </citation>
    <scope>NUCLEOTIDE SEQUENCE [LARGE SCALE GENOMIC DNA]</scope>
    <source>
        <strain evidence="12 13">SSL-25</strain>
    </source>
</reference>
<keyword evidence="13" id="KW-1185">Reference proteome</keyword>
<accession>A0A5B8IGY6</accession>
<keyword evidence="6 12" id="KW-0489">Methyltransferase</keyword>
<name>A0A5B8IGY6_9ACTN</name>
<evidence type="ECO:0000256" key="9">
    <source>
        <dbReference type="ARBA" id="ARBA00030757"/>
    </source>
</evidence>
<evidence type="ECO:0000256" key="7">
    <source>
        <dbReference type="ARBA" id="ARBA00022679"/>
    </source>
</evidence>
<evidence type="ECO:0000256" key="4">
    <source>
        <dbReference type="ARBA" id="ARBA00013346"/>
    </source>
</evidence>
<dbReference type="GO" id="GO:0005737">
    <property type="term" value="C:cytoplasm"/>
    <property type="evidence" value="ECO:0007669"/>
    <property type="project" value="UniProtKB-SubCell"/>
</dbReference>
<dbReference type="OrthoDB" id="5143400at2"/>
<dbReference type="EC" id="2.1.1.77" evidence="3"/>
<gene>
    <name evidence="12" type="ORF">FQU76_14230</name>
</gene>
<dbReference type="Gene3D" id="3.40.50.150">
    <property type="entry name" value="Vaccinia Virus protein VP39"/>
    <property type="match status" value="1"/>
</dbReference>
<evidence type="ECO:0000256" key="8">
    <source>
        <dbReference type="ARBA" id="ARBA00022691"/>
    </source>
</evidence>
<protein>
    <recommendedName>
        <fullName evidence="4">Protein-L-isoaspartate O-methyltransferase</fullName>
        <ecNumber evidence="3">2.1.1.77</ecNumber>
    </recommendedName>
    <alternativeName>
        <fullName evidence="11">L-isoaspartyl protein carboxyl methyltransferase</fullName>
    </alternativeName>
    <alternativeName>
        <fullName evidence="9">Protein L-isoaspartyl methyltransferase</fullName>
    </alternativeName>
    <alternativeName>
        <fullName evidence="10">Protein-beta-aspartate methyltransferase</fullName>
    </alternativeName>
</protein>
<dbReference type="PANTHER" id="PTHR11579">
    <property type="entry name" value="PROTEIN-L-ISOASPARTATE O-METHYLTRANSFERASE"/>
    <property type="match status" value="1"/>
</dbReference>
<evidence type="ECO:0000256" key="10">
    <source>
        <dbReference type="ARBA" id="ARBA00031323"/>
    </source>
</evidence>
<comment type="subcellular location">
    <subcellularLocation>
        <location evidence="1">Cytoplasm</location>
    </subcellularLocation>
</comment>
<dbReference type="PANTHER" id="PTHR11579:SF0">
    <property type="entry name" value="PROTEIN-L-ISOASPARTATE(D-ASPARTATE) O-METHYLTRANSFERASE"/>
    <property type="match status" value="1"/>
</dbReference>
<comment type="similarity">
    <text evidence="2">Belongs to the methyltransferase superfamily. L-isoaspartyl/D-aspartyl protein methyltransferase family.</text>
</comment>
<evidence type="ECO:0000313" key="13">
    <source>
        <dbReference type="Proteomes" id="UP000320580"/>
    </source>
</evidence>
<keyword evidence="5" id="KW-0963">Cytoplasm</keyword>
<evidence type="ECO:0000256" key="3">
    <source>
        <dbReference type="ARBA" id="ARBA00011890"/>
    </source>
</evidence>
<evidence type="ECO:0000313" key="12">
    <source>
        <dbReference type="EMBL" id="QDY77492.1"/>
    </source>
</evidence>
<dbReference type="EMBL" id="CP042266">
    <property type="protein sequence ID" value="QDY77492.1"/>
    <property type="molecule type" value="Genomic_DNA"/>
</dbReference>
<dbReference type="Proteomes" id="UP000320580">
    <property type="component" value="Chromosome"/>
</dbReference>
<sequence length="402" mass="42673">MTDPTPAAAADGPAGRLRERLADRLTDTGMLRSAAWRTAVTDVPREIFVPAFFRWSDGPRGTVWTPVTPASEGADAWLEEVYADETLVTQLDGAVHPGEVGGPVGGNPTSSSTLPSLVVRMLEDLNPQDGQRVLEVGTGTGYSTALMCHRLGSEHVTSVEYDPTAASGARSALATAGYTPRLIHGDGLLGDEGDGPYDHLIATCSVRTVPDAWLNRVRAGGTILTTVSGWLHGSGLVRLAVEDGGRAHGRFLPGTVSFMIARPHAAPALPDVGVLLRQAAQERRARYGPEVLSDWMLQFLAQLAVPDAQYLGTSIDGGPVLDHVIDTHDGSFATLVPDGGDGAFRVRQGGPARLWDRIEASINVWSRAGSPPQTAFTLTVTPAGQFVTLDTPDGRQRWRLPA</sequence>
<dbReference type="AlphaFoldDB" id="A0A5B8IGY6"/>
<evidence type="ECO:0000256" key="5">
    <source>
        <dbReference type="ARBA" id="ARBA00022490"/>
    </source>
</evidence>
<dbReference type="KEGG" id="sqz:FQU76_14230"/>
<evidence type="ECO:0000256" key="1">
    <source>
        <dbReference type="ARBA" id="ARBA00004496"/>
    </source>
</evidence>
<dbReference type="GO" id="GO:0032259">
    <property type="term" value="P:methylation"/>
    <property type="evidence" value="ECO:0007669"/>
    <property type="project" value="UniProtKB-KW"/>
</dbReference>
<keyword evidence="7 12" id="KW-0808">Transferase</keyword>
<dbReference type="SUPFAM" id="SSF53335">
    <property type="entry name" value="S-adenosyl-L-methionine-dependent methyltransferases"/>
    <property type="match status" value="1"/>
</dbReference>
<dbReference type="InterPro" id="IPR026448">
    <property type="entry name" value="Methyltr_grasp"/>
</dbReference>
<dbReference type="RefSeq" id="WP_146480829.1">
    <property type="nucleotide sequence ID" value="NZ_CP042266.1"/>
</dbReference>
<proteinExistence type="inferred from homology"/>
<dbReference type="CDD" id="cd02440">
    <property type="entry name" value="AdoMet_MTases"/>
    <property type="match status" value="1"/>
</dbReference>
<organism evidence="12 13">
    <name type="scientific">Streptomyces qinzhouensis</name>
    <dbReference type="NCBI Taxonomy" id="2599401"/>
    <lineage>
        <taxon>Bacteria</taxon>
        <taxon>Bacillati</taxon>
        <taxon>Actinomycetota</taxon>
        <taxon>Actinomycetes</taxon>
        <taxon>Kitasatosporales</taxon>
        <taxon>Streptomycetaceae</taxon>
        <taxon>Streptomyces</taxon>
    </lineage>
</organism>
<evidence type="ECO:0000256" key="6">
    <source>
        <dbReference type="ARBA" id="ARBA00022603"/>
    </source>
</evidence>
<dbReference type="Pfam" id="PF01135">
    <property type="entry name" value="PCMT"/>
    <property type="match status" value="1"/>
</dbReference>
<dbReference type="InterPro" id="IPR029063">
    <property type="entry name" value="SAM-dependent_MTases_sf"/>
</dbReference>
<keyword evidence="8" id="KW-0949">S-adenosyl-L-methionine</keyword>
<evidence type="ECO:0000256" key="2">
    <source>
        <dbReference type="ARBA" id="ARBA00005369"/>
    </source>
</evidence>